<dbReference type="GO" id="GO:0007018">
    <property type="term" value="P:microtubule-based movement"/>
    <property type="evidence" value="ECO:0007669"/>
    <property type="project" value="InterPro"/>
</dbReference>
<dbReference type="OMA" id="SIWFEGQ"/>
<dbReference type="SMART" id="SM00129">
    <property type="entry name" value="KISc"/>
    <property type="match status" value="1"/>
</dbReference>
<keyword evidence="6 12" id="KW-0175">Coiled coil</keyword>
<dbReference type="GO" id="GO:0005874">
    <property type="term" value="C:microtubule"/>
    <property type="evidence" value="ECO:0007669"/>
    <property type="project" value="UniProtKB-KW"/>
</dbReference>
<evidence type="ECO:0000313" key="14">
    <source>
        <dbReference type="EMBL" id="EER05301.1"/>
    </source>
</evidence>
<feature type="coiled-coil region" evidence="12">
    <location>
        <begin position="504"/>
        <end position="531"/>
    </location>
</feature>
<accession>C5LDG9</accession>
<evidence type="ECO:0000256" key="8">
    <source>
        <dbReference type="ARBA" id="ARBA00023212"/>
    </source>
</evidence>
<evidence type="ECO:0000256" key="2">
    <source>
        <dbReference type="ARBA" id="ARBA00022490"/>
    </source>
</evidence>
<organism evidence="15">
    <name type="scientific">Perkinsus marinus (strain ATCC 50983 / TXsc)</name>
    <dbReference type="NCBI Taxonomy" id="423536"/>
    <lineage>
        <taxon>Eukaryota</taxon>
        <taxon>Sar</taxon>
        <taxon>Alveolata</taxon>
        <taxon>Perkinsozoa</taxon>
        <taxon>Perkinsea</taxon>
        <taxon>Perkinsida</taxon>
        <taxon>Perkinsidae</taxon>
        <taxon>Perkinsus</taxon>
    </lineage>
</organism>
<keyword evidence="4 10" id="KW-0547">Nucleotide-binding</keyword>
<keyword evidence="8" id="KW-0206">Cytoskeleton</keyword>
<evidence type="ECO:0000256" key="9">
    <source>
        <dbReference type="ARBA" id="ARBA00034704"/>
    </source>
</evidence>
<dbReference type="GO" id="GO:0005524">
    <property type="term" value="F:ATP binding"/>
    <property type="evidence" value="ECO:0007669"/>
    <property type="project" value="UniProtKB-UniRule"/>
</dbReference>
<evidence type="ECO:0000256" key="6">
    <source>
        <dbReference type="ARBA" id="ARBA00023054"/>
    </source>
</evidence>
<dbReference type="PANTHER" id="PTHR47968:SF36">
    <property type="entry name" value="KINESIN HEAVY CHAIN ISOFORM X1"/>
    <property type="match status" value="1"/>
</dbReference>
<dbReference type="FunFam" id="3.40.850.10:FF:000019">
    <property type="entry name" value="Kinesin-like protein KIN-5D"/>
    <property type="match status" value="1"/>
</dbReference>
<evidence type="ECO:0000256" key="7">
    <source>
        <dbReference type="ARBA" id="ARBA00023175"/>
    </source>
</evidence>
<dbReference type="Proteomes" id="UP000007800">
    <property type="component" value="Unassembled WGS sequence"/>
</dbReference>
<dbReference type="InterPro" id="IPR027640">
    <property type="entry name" value="Kinesin-like_fam"/>
</dbReference>
<dbReference type="PRINTS" id="PR00380">
    <property type="entry name" value="KINESINHEAVY"/>
</dbReference>
<keyword evidence="3 11" id="KW-0493">Microtubule</keyword>
<evidence type="ECO:0000256" key="1">
    <source>
        <dbReference type="ARBA" id="ARBA00004245"/>
    </source>
</evidence>
<keyword evidence="5 10" id="KW-0067">ATP-binding</keyword>
<dbReference type="InterPro" id="IPR036961">
    <property type="entry name" value="Kinesin_motor_dom_sf"/>
</dbReference>
<gene>
    <name evidence="14" type="ORF">Pmar_PMAR027941</name>
</gene>
<evidence type="ECO:0000256" key="10">
    <source>
        <dbReference type="PROSITE-ProRule" id="PRU00283"/>
    </source>
</evidence>
<feature type="domain" description="Kinesin motor" evidence="13">
    <location>
        <begin position="79"/>
        <end position="413"/>
    </location>
</feature>
<dbReference type="InParanoid" id="C5LDG9"/>
<dbReference type="RefSeq" id="XP_002773485.1">
    <property type="nucleotide sequence ID" value="XM_002773439.1"/>
</dbReference>
<evidence type="ECO:0000259" key="13">
    <source>
        <dbReference type="PROSITE" id="PS50067"/>
    </source>
</evidence>
<reference evidence="14 15" key="1">
    <citation type="submission" date="2008-07" db="EMBL/GenBank/DDBJ databases">
        <authorList>
            <person name="El-Sayed N."/>
            <person name="Caler E."/>
            <person name="Inman J."/>
            <person name="Amedeo P."/>
            <person name="Hass B."/>
            <person name="Wortman J."/>
        </authorList>
    </citation>
    <scope>NUCLEOTIDE SEQUENCE [LARGE SCALE GENOMIC DNA]</scope>
    <source>
        <strain evidence="15">ATCC 50983 / TXsc</strain>
    </source>
</reference>
<dbReference type="GeneID" id="9041073"/>
<evidence type="ECO:0000256" key="12">
    <source>
        <dbReference type="SAM" id="Coils"/>
    </source>
</evidence>
<dbReference type="PROSITE" id="PS50067">
    <property type="entry name" value="KINESIN_MOTOR_2"/>
    <property type="match status" value="1"/>
</dbReference>
<dbReference type="SUPFAM" id="SSF52540">
    <property type="entry name" value="P-loop containing nucleoside triphosphate hydrolases"/>
    <property type="match status" value="1"/>
</dbReference>
<dbReference type="OrthoDB" id="3176171at2759"/>
<dbReference type="CDD" id="cd00106">
    <property type="entry name" value="KISc"/>
    <property type="match status" value="1"/>
</dbReference>
<evidence type="ECO:0000256" key="5">
    <source>
        <dbReference type="ARBA" id="ARBA00022840"/>
    </source>
</evidence>
<protein>
    <recommendedName>
        <fullName evidence="11">Kinesin-like protein</fullName>
    </recommendedName>
</protein>
<dbReference type="GO" id="GO:0007010">
    <property type="term" value="P:cytoskeleton organization"/>
    <property type="evidence" value="ECO:0007669"/>
    <property type="project" value="UniProtKB-ARBA"/>
</dbReference>
<evidence type="ECO:0000256" key="11">
    <source>
        <dbReference type="RuleBase" id="RU000394"/>
    </source>
</evidence>
<keyword evidence="7 10" id="KW-0505">Motor protein</keyword>
<sequence>MAVSREETQAATTIKELTTPAIFLQRDGSPTRQELLQSRPMEIRCESRDRSSPDQSSKMSVASRLKAVIINCMVSVRPLRQVAIRVRPPLRRELTAPNYCHVVSINGPQLTLSEILANHVFIFDTVYDESSTQPEVYERTAREAVRSVLQGYNATILAYGQTGTGKTHTMEGFITDYYNDVQRGIIPRSMAEIFEYITRHNHLIFTVRASYLQIYNETVSDLLPTVVNPPSSNFSIRHDTRRGVYVDGLSEYVVREPGDVYDLMRRGNASRAIATTKLNDASSRSHAVFMMTVEMCNDEDSTTRVGKLNLVDLAGSERVRLTGATGTRLEESKKINQSLSALGNVIAALTEASQVGGGGRSHIPYRDSKLTRLLEDSLGGNCITVMIAMISPAAEAFGESLSTLKFANRARSVRNTPVLNEYVSEQEARLRKYEIEIQKLRSQLAQKLTIDMSDRQSDRVPNDSKVDVEGEIRSRLIETVIESTAGYKTPLALTTRLDDRDQMVLQLQRSKEDQDKDIKRLQEKIADLKTRQLPRTRSHRYLSADPIMDRIMHRIDQILSPEAVKVQLKQTMMEGRELVEVDSRVTLPLSVMLIGLGNPCQLEAQHHYMPPRYPLIAAQATIQQGTLVHGL</sequence>
<dbReference type="Pfam" id="PF00225">
    <property type="entry name" value="Kinesin"/>
    <property type="match status" value="1"/>
</dbReference>
<evidence type="ECO:0000256" key="3">
    <source>
        <dbReference type="ARBA" id="ARBA00022701"/>
    </source>
</evidence>
<dbReference type="InterPro" id="IPR001752">
    <property type="entry name" value="Kinesin_motor_dom"/>
</dbReference>
<keyword evidence="15" id="KW-1185">Reference proteome</keyword>
<dbReference type="InterPro" id="IPR019821">
    <property type="entry name" value="Kinesin_motor_CS"/>
</dbReference>
<dbReference type="PROSITE" id="PS00411">
    <property type="entry name" value="KINESIN_MOTOR_1"/>
    <property type="match status" value="1"/>
</dbReference>
<comment type="similarity">
    <text evidence="9">Belongs to the TRAFAC class myosin-kinesin ATPase superfamily. Kinesin family. KIN-5/BimC subfamily.</text>
</comment>
<dbReference type="AlphaFoldDB" id="C5LDG9"/>
<comment type="subcellular location">
    <subcellularLocation>
        <location evidence="1">Cytoplasm</location>
        <location evidence="1">Cytoskeleton</location>
    </subcellularLocation>
</comment>
<dbReference type="Gene3D" id="3.40.850.10">
    <property type="entry name" value="Kinesin motor domain"/>
    <property type="match status" value="1"/>
</dbReference>
<dbReference type="InterPro" id="IPR027417">
    <property type="entry name" value="P-loop_NTPase"/>
</dbReference>
<dbReference type="EMBL" id="GG680969">
    <property type="protein sequence ID" value="EER05301.1"/>
    <property type="molecule type" value="Genomic_DNA"/>
</dbReference>
<evidence type="ECO:0000256" key="4">
    <source>
        <dbReference type="ARBA" id="ARBA00022741"/>
    </source>
</evidence>
<proteinExistence type="inferred from homology"/>
<dbReference type="PANTHER" id="PTHR47968">
    <property type="entry name" value="CENTROMERE PROTEIN E"/>
    <property type="match status" value="1"/>
</dbReference>
<dbReference type="GO" id="GO:0008017">
    <property type="term" value="F:microtubule binding"/>
    <property type="evidence" value="ECO:0007669"/>
    <property type="project" value="InterPro"/>
</dbReference>
<feature type="binding site" evidence="10">
    <location>
        <begin position="160"/>
        <end position="167"/>
    </location>
    <ligand>
        <name>ATP</name>
        <dbReference type="ChEBI" id="CHEBI:30616"/>
    </ligand>
</feature>
<evidence type="ECO:0000313" key="15">
    <source>
        <dbReference type="Proteomes" id="UP000007800"/>
    </source>
</evidence>
<feature type="coiled-coil region" evidence="12">
    <location>
        <begin position="423"/>
        <end position="450"/>
    </location>
</feature>
<name>C5LDG9_PERM5</name>
<dbReference type="GO" id="GO:0003777">
    <property type="term" value="F:microtubule motor activity"/>
    <property type="evidence" value="ECO:0007669"/>
    <property type="project" value="InterPro"/>
</dbReference>
<keyword evidence="2" id="KW-0963">Cytoplasm</keyword>